<evidence type="ECO:0000259" key="1">
    <source>
        <dbReference type="Pfam" id="PF11706"/>
    </source>
</evidence>
<feature type="domain" description="Zinc finger CGNR" evidence="1">
    <location>
        <begin position="139"/>
        <end position="179"/>
    </location>
</feature>
<dbReference type="SUPFAM" id="SSF160904">
    <property type="entry name" value="Jann2411-like"/>
    <property type="match status" value="1"/>
</dbReference>
<sequence length="181" mass="21188">MEYYNELWFSFTFDLLNSYDPYYEEPERLDSPEQLNNLLQKYGVLCDETVALKELTAVRAYRDRLRDLIISGSDEQLGEFLTESELRSPLRPRLNAQGDGNFRYVYNPPDKNTGSLADRILAVCSRTLGRELTLYGRPRLKVCVSDPCREIFSDHSKNGLQRFCSKRCSTRYHVKKHRESQ</sequence>
<dbReference type="OrthoDB" id="2631657at2"/>
<dbReference type="InterPro" id="IPR010852">
    <property type="entry name" value="ABATE"/>
</dbReference>
<dbReference type="EMBL" id="JTHP01000122">
    <property type="protein sequence ID" value="KJD42442.1"/>
    <property type="molecule type" value="Genomic_DNA"/>
</dbReference>
<dbReference type="PANTHER" id="PTHR35525">
    <property type="entry name" value="BLL6575 PROTEIN"/>
    <property type="match status" value="1"/>
</dbReference>
<dbReference type="Gene3D" id="1.10.3300.10">
    <property type="entry name" value="Jann2411-like domain"/>
    <property type="match status" value="1"/>
</dbReference>
<accession>A0A0D7WXI0</accession>
<organism evidence="2 3">
    <name type="scientific">Paenibacillus terrae</name>
    <dbReference type="NCBI Taxonomy" id="159743"/>
    <lineage>
        <taxon>Bacteria</taxon>
        <taxon>Bacillati</taxon>
        <taxon>Bacillota</taxon>
        <taxon>Bacilli</taxon>
        <taxon>Bacillales</taxon>
        <taxon>Paenibacillaceae</taxon>
        <taxon>Paenibacillus</taxon>
    </lineage>
</organism>
<dbReference type="PANTHER" id="PTHR35525:SF3">
    <property type="entry name" value="BLL6575 PROTEIN"/>
    <property type="match status" value="1"/>
</dbReference>
<dbReference type="InterPro" id="IPR021005">
    <property type="entry name" value="Znf_CGNR"/>
</dbReference>
<dbReference type="PATRIC" id="fig|159743.3.peg.6302"/>
<evidence type="ECO:0000313" key="2">
    <source>
        <dbReference type="EMBL" id="KJD42442.1"/>
    </source>
</evidence>
<protein>
    <recommendedName>
        <fullName evidence="1">Zinc finger CGNR domain-containing protein</fullName>
    </recommendedName>
</protein>
<proteinExistence type="predicted"/>
<dbReference type="Proteomes" id="UP000032534">
    <property type="component" value="Unassembled WGS sequence"/>
</dbReference>
<comment type="caution">
    <text evidence="2">The sequence shown here is derived from an EMBL/GenBank/DDBJ whole genome shotgun (WGS) entry which is preliminary data.</text>
</comment>
<dbReference type="Pfam" id="PF07336">
    <property type="entry name" value="ABATE"/>
    <property type="match status" value="1"/>
</dbReference>
<keyword evidence="3" id="KW-1185">Reference proteome</keyword>
<dbReference type="RefSeq" id="WP_044649251.1">
    <property type="nucleotide sequence ID" value="NZ_JTHP01000122.1"/>
</dbReference>
<evidence type="ECO:0000313" key="3">
    <source>
        <dbReference type="Proteomes" id="UP000032534"/>
    </source>
</evidence>
<reference evidence="2 3" key="1">
    <citation type="submission" date="2014-11" db="EMBL/GenBank/DDBJ databases">
        <title>Draft Genome Sequences of Paenibacillus polymyxa NRRL B-30509 and Paenibacillus terrae NRRL B-30644, Strains from a Poultry Environment that Produce Tridecaptin A and Paenicidins.</title>
        <authorList>
            <person name="van Belkum M.J."/>
            <person name="Lohans C.T."/>
            <person name="Vederas J.C."/>
        </authorList>
    </citation>
    <scope>NUCLEOTIDE SEQUENCE [LARGE SCALE GENOMIC DNA]</scope>
    <source>
        <strain evidence="2 3">NRRL B-30644</strain>
    </source>
</reference>
<gene>
    <name evidence="2" type="ORF">QD47_28235</name>
</gene>
<dbReference type="InterPro" id="IPR023286">
    <property type="entry name" value="ABATE_dom_sf"/>
</dbReference>
<dbReference type="AlphaFoldDB" id="A0A0D7WXI0"/>
<name>A0A0D7WXI0_9BACL</name>
<dbReference type="Pfam" id="PF11706">
    <property type="entry name" value="zf-CGNR"/>
    <property type="match status" value="1"/>
</dbReference>